<dbReference type="SUPFAM" id="SSF63825">
    <property type="entry name" value="YWTD domain"/>
    <property type="match status" value="1"/>
</dbReference>
<accession>A0A1D8TUE2</accession>
<proteinExistence type="predicted"/>
<dbReference type="Pfam" id="PF08309">
    <property type="entry name" value="LVIVD"/>
    <property type="match status" value="2"/>
</dbReference>
<evidence type="ECO:0008006" key="3">
    <source>
        <dbReference type="Google" id="ProtNLM"/>
    </source>
</evidence>
<gene>
    <name evidence="1" type="ORF">BJP34_18495</name>
</gene>
<dbReference type="OrthoDB" id="487773at2"/>
<dbReference type="EMBL" id="CP017599">
    <property type="protein sequence ID" value="AOX01165.1"/>
    <property type="molecule type" value="Genomic_DNA"/>
</dbReference>
<dbReference type="Proteomes" id="UP000177870">
    <property type="component" value="Chromosome"/>
</dbReference>
<evidence type="ECO:0000313" key="1">
    <source>
        <dbReference type="EMBL" id="AOX01165.1"/>
    </source>
</evidence>
<dbReference type="KEGG" id="mpro:BJP34_18495"/>
<organism evidence="1 2">
    <name type="scientific">Moorena producens PAL-8-15-08-1</name>
    <dbReference type="NCBI Taxonomy" id="1458985"/>
    <lineage>
        <taxon>Bacteria</taxon>
        <taxon>Bacillati</taxon>
        <taxon>Cyanobacteriota</taxon>
        <taxon>Cyanophyceae</taxon>
        <taxon>Coleofasciculales</taxon>
        <taxon>Coleofasciculaceae</taxon>
        <taxon>Moorena</taxon>
    </lineage>
</organism>
<protein>
    <recommendedName>
        <fullName evidence="3">LVIVD repeat-containing protein</fullName>
    </recommendedName>
</protein>
<dbReference type="AlphaFoldDB" id="A0A1D8TUE2"/>
<evidence type="ECO:0000313" key="2">
    <source>
        <dbReference type="Proteomes" id="UP000177870"/>
    </source>
</evidence>
<dbReference type="InterPro" id="IPR013211">
    <property type="entry name" value="LVIVD"/>
</dbReference>
<sequence>MKNWQIDPLALKARQLLSFILTTLMWVSVAVSPAQATEPLNTISYPSSELTMGAVEVAQLALAEEPTNTDPKIIGSFDTPDPALGLGQPFNTYQVAIAGNTAYLADIQYGLQIIDVSDPTDPSRLGRLYLPGTPQGVAVAGNTAYVAARNLGLYIIDVSNPTAPNLISNVGNKDNLYDATKVAVAGNRAYVGAGLFQTLIS</sequence>
<dbReference type="RefSeq" id="WP_070393613.1">
    <property type="nucleotide sequence ID" value="NZ_CP017599.1"/>
</dbReference>
<reference evidence="2" key="1">
    <citation type="submission" date="2016-10" db="EMBL/GenBank/DDBJ databases">
        <title>Comparative genomics uncovers the prolific and rare metabolic potential of the cyanobacterial genus Moorea.</title>
        <authorList>
            <person name="Leao T."/>
            <person name="Castelao G."/>
            <person name="Korobeynikov A."/>
            <person name="Monroe E.A."/>
            <person name="Podell S."/>
            <person name="Glukhov E."/>
            <person name="Allen E."/>
            <person name="Gerwick W.H."/>
            <person name="Gerwick L."/>
        </authorList>
    </citation>
    <scope>NUCLEOTIDE SEQUENCE [LARGE SCALE GENOMIC DNA]</scope>
    <source>
        <strain evidence="2">PAL-8-15-08-1</strain>
    </source>
</reference>
<name>A0A1D8TUE2_9CYAN</name>